<keyword evidence="1" id="KW-0732">Signal</keyword>
<feature type="chain" id="PRO_5011664473" description="DUF732 domain-containing protein" evidence="1">
    <location>
        <begin position="23"/>
        <end position="114"/>
    </location>
</feature>
<evidence type="ECO:0000313" key="3">
    <source>
        <dbReference type="Proteomes" id="UP000199630"/>
    </source>
</evidence>
<sequence length="114" mass="12792">MVNFKAYTLAALTCFAAFSAQATERRSFAYTQPMEGVYEQYWTAQELTAQDTYAGQPRRLYVEGQGKLGAFHGVLNLDCDTPRFSTWLAQSEYLSSDAVPVEVINGLRATWCDD</sequence>
<proteinExistence type="predicted"/>
<evidence type="ECO:0000313" key="2">
    <source>
        <dbReference type="EMBL" id="SFI61808.1"/>
    </source>
</evidence>
<protein>
    <recommendedName>
        <fullName evidence="4">DUF732 domain-containing protein</fullName>
    </recommendedName>
</protein>
<reference evidence="3" key="1">
    <citation type="submission" date="2016-10" db="EMBL/GenBank/DDBJ databases">
        <authorList>
            <person name="Varghese N."/>
            <person name="Submissions S."/>
        </authorList>
    </citation>
    <scope>NUCLEOTIDE SEQUENCE [LARGE SCALE GENOMIC DNA]</scope>
    <source>
        <strain evidence="3">DSM 26471</strain>
    </source>
</reference>
<dbReference type="EMBL" id="FORH01000001">
    <property type="protein sequence ID" value="SFI61808.1"/>
    <property type="molecule type" value="Genomic_DNA"/>
</dbReference>
<name>A0A1I3JP73_9RHOB</name>
<dbReference type="STRING" id="588602.SAMN04487991_0411"/>
<evidence type="ECO:0000256" key="1">
    <source>
        <dbReference type="SAM" id="SignalP"/>
    </source>
</evidence>
<keyword evidence="3" id="KW-1185">Reference proteome</keyword>
<gene>
    <name evidence="2" type="ORF">SAMN04487991_0411</name>
</gene>
<feature type="signal peptide" evidence="1">
    <location>
        <begin position="1"/>
        <end position="22"/>
    </location>
</feature>
<organism evidence="2 3">
    <name type="scientific">Celeribacter neptunius</name>
    <dbReference type="NCBI Taxonomy" id="588602"/>
    <lineage>
        <taxon>Bacteria</taxon>
        <taxon>Pseudomonadati</taxon>
        <taxon>Pseudomonadota</taxon>
        <taxon>Alphaproteobacteria</taxon>
        <taxon>Rhodobacterales</taxon>
        <taxon>Roseobacteraceae</taxon>
        <taxon>Celeribacter</taxon>
    </lineage>
</organism>
<accession>A0A1I3JP73</accession>
<evidence type="ECO:0008006" key="4">
    <source>
        <dbReference type="Google" id="ProtNLM"/>
    </source>
</evidence>
<dbReference type="Proteomes" id="UP000199630">
    <property type="component" value="Unassembled WGS sequence"/>
</dbReference>
<dbReference type="AlphaFoldDB" id="A0A1I3JP73"/>